<dbReference type="PROSITE" id="PS50405">
    <property type="entry name" value="GST_CTER"/>
    <property type="match status" value="1"/>
</dbReference>
<dbReference type="GO" id="GO:0050793">
    <property type="term" value="P:regulation of developmental process"/>
    <property type="evidence" value="ECO:0007669"/>
    <property type="project" value="UniProtKB-ARBA"/>
</dbReference>
<dbReference type="InterPro" id="IPR010987">
    <property type="entry name" value="Glutathione-S-Trfase_C-like"/>
</dbReference>
<gene>
    <name evidence="7" type="ORF">PgNI_10483</name>
</gene>
<dbReference type="GeneID" id="41965362"/>
<dbReference type="KEGG" id="pgri:PgNI_10483"/>
<feature type="binding site" evidence="2">
    <location>
        <position position="353"/>
    </location>
    <ligand>
        <name>ATP</name>
        <dbReference type="ChEBI" id="CHEBI:30616"/>
    </ligand>
</feature>
<dbReference type="PANTHER" id="PTHR43986">
    <property type="entry name" value="ELONGATION FACTOR 1-GAMMA"/>
    <property type="match status" value="1"/>
</dbReference>
<dbReference type="InterPro" id="IPR036282">
    <property type="entry name" value="Glutathione-S-Trfase_C_sf"/>
</dbReference>
<dbReference type="Pfam" id="PF02798">
    <property type="entry name" value="GST_N"/>
    <property type="match status" value="1"/>
</dbReference>
<dbReference type="Gene3D" id="3.30.200.20">
    <property type="entry name" value="Phosphorylase Kinase, domain 1"/>
    <property type="match status" value="1"/>
</dbReference>
<dbReference type="InterPro" id="IPR004045">
    <property type="entry name" value="Glutathione_S-Trfase_N"/>
</dbReference>
<feature type="domain" description="Protein kinase" evidence="3">
    <location>
        <begin position="324"/>
        <end position="693"/>
    </location>
</feature>
<dbReference type="SUPFAM" id="SSF47616">
    <property type="entry name" value="GST C-terminal domain-like"/>
    <property type="match status" value="1"/>
</dbReference>
<evidence type="ECO:0000259" key="3">
    <source>
        <dbReference type="PROSITE" id="PS50011"/>
    </source>
</evidence>
<dbReference type="AlphaFoldDB" id="A0A6P8AYL4"/>
<dbReference type="SUPFAM" id="SSF52833">
    <property type="entry name" value="Thioredoxin-like"/>
    <property type="match status" value="1"/>
</dbReference>
<comment type="similarity">
    <text evidence="1">Belongs to the GST superfamily.</text>
</comment>
<dbReference type="PROSITE" id="PS00107">
    <property type="entry name" value="PROTEIN_KINASE_ATP"/>
    <property type="match status" value="1"/>
</dbReference>
<evidence type="ECO:0000256" key="2">
    <source>
        <dbReference type="PROSITE-ProRule" id="PRU10141"/>
    </source>
</evidence>
<reference evidence="6 7" key="1">
    <citation type="journal article" date="2019" name="Mol. Biol. Evol.">
        <title>Blast fungal genomes show frequent chromosomal changes, gene gains and losses, and effector gene turnover.</title>
        <authorList>
            <person name="Gomez Luciano L.B."/>
            <person name="Jason Tsai I."/>
            <person name="Chuma I."/>
            <person name="Tosa Y."/>
            <person name="Chen Y.H."/>
            <person name="Li J.Y."/>
            <person name="Li M.Y."/>
            <person name="Jade Lu M.Y."/>
            <person name="Nakayashiki H."/>
            <person name="Li W.H."/>
        </authorList>
    </citation>
    <scope>NUCLEOTIDE SEQUENCE [LARGE SCALE GENOMIC DNA]</scope>
    <source>
        <strain evidence="6 7">NI907</strain>
    </source>
</reference>
<dbReference type="InterPro" id="IPR040079">
    <property type="entry name" value="Glutathione_S-Trfase"/>
</dbReference>
<feature type="domain" description="GST C-terminal" evidence="5">
    <location>
        <begin position="91"/>
        <end position="227"/>
    </location>
</feature>
<organism evidence="6 7">
    <name type="scientific">Pyricularia grisea</name>
    <name type="common">Crabgrass-specific blast fungus</name>
    <name type="synonym">Magnaporthe grisea</name>
    <dbReference type="NCBI Taxonomy" id="148305"/>
    <lineage>
        <taxon>Eukaryota</taxon>
        <taxon>Fungi</taxon>
        <taxon>Dikarya</taxon>
        <taxon>Ascomycota</taxon>
        <taxon>Pezizomycotina</taxon>
        <taxon>Sordariomycetes</taxon>
        <taxon>Sordariomycetidae</taxon>
        <taxon>Magnaporthales</taxon>
        <taxon>Pyriculariaceae</taxon>
        <taxon>Pyricularia</taxon>
    </lineage>
</organism>
<accession>A0A6P8AYL4</accession>
<dbReference type="CDD" id="cd03044">
    <property type="entry name" value="GST_N_EF1Bgamma"/>
    <property type="match status" value="1"/>
</dbReference>
<dbReference type="Gene3D" id="1.10.510.10">
    <property type="entry name" value="Transferase(Phosphotransferase) domain 1"/>
    <property type="match status" value="1"/>
</dbReference>
<reference evidence="7" key="2">
    <citation type="submission" date="2019-10" db="EMBL/GenBank/DDBJ databases">
        <authorList>
            <consortium name="NCBI Genome Project"/>
        </authorList>
    </citation>
    <scope>NUCLEOTIDE SEQUENCE</scope>
    <source>
        <strain evidence="7">NI907</strain>
    </source>
</reference>
<evidence type="ECO:0008006" key="8">
    <source>
        <dbReference type="Google" id="ProtNLM"/>
    </source>
</evidence>
<dbReference type="GO" id="GO:0005634">
    <property type="term" value="C:nucleus"/>
    <property type="evidence" value="ECO:0007669"/>
    <property type="project" value="TreeGrafter"/>
</dbReference>
<dbReference type="RefSeq" id="XP_030979957.1">
    <property type="nucleotide sequence ID" value="XM_031130454.1"/>
</dbReference>
<dbReference type="GO" id="GO:0006414">
    <property type="term" value="P:translational elongation"/>
    <property type="evidence" value="ECO:0007669"/>
    <property type="project" value="TreeGrafter"/>
</dbReference>
<dbReference type="SFLD" id="SFLDG00358">
    <property type="entry name" value="Main_(cytGST)"/>
    <property type="match status" value="1"/>
</dbReference>
<dbReference type="SUPFAM" id="SSF56112">
    <property type="entry name" value="Protein kinase-like (PK-like)"/>
    <property type="match status" value="1"/>
</dbReference>
<dbReference type="InterPro" id="IPR036249">
    <property type="entry name" value="Thioredoxin-like_sf"/>
</dbReference>
<evidence type="ECO:0000259" key="5">
    <source>
        <dbReference type="PROSITE" id="PS50405"/>
    </source>
</evidence>
<dbReference type="Gene3D" id="1.20.1050.10">
    <property type="match status" value="1"/>
</dbReference>
<dbReference type="Pfam" id="PF14497">
    <property type="entry name" value="GST_C_3"/>
    <property type="match status" value="1"/>
</dbReference>
<dbReference type="GO" id="GO:0004672">
    <property type="term" value="F:protein kinase activity"/>
    <property type="evidence" value="ECO:0007669"/>
    <property type="project" value="InterPro"/>
</dbReference>
<keyword evidence="6" id="KW-1185">Reference proteome</keyword>
<name>A0A6P8AYL4_PYRGI</name>
<dbReference type="Proteomes" id="UP000515153">
    <property type="component" value="Chromosome VII"/>
</dbReference>
<dbReference type="Gene3D" id="3.40.30.10">
    <property type="entry name" value="Glutaredoxin"/>
    <property type="match status" value="1"/>
</dbReference>
<keyword evidence="2" id="KW-0067">ATP-binding</keyword>
<feature type="domain" description="GST N-terminal" evidence="4">
    <location>
        <begin position="3"/>
        <end position="85"/>
    </location>
</feature>
<dbReference type="SFLD" id="SFLDS00019">
    <property type="entry name" value="Glutathione_Transferase_(cytos"/>
    <property type="match status" value="1"/>
</dbReference>
<protein>
    <recommendedName>
        <fullName evidence="8">Protein kinase domain-containing protein</fullName>
    </recommendedName>
</protein>
<dbReference type="InterPro" id="IPR017441">
    <property type="entry name" value="Protein_kinase_ATP_BS"/>
</dbReference>
<dbReference type="PANTHER" id="PTHR43986:SF10">
    <property type="entry name" value="ELONGATION FACTOR EEF-1B GAMMA SUBUNIT, PUTATIVE (AFU_ORTHOLOGUE AFUA_1G17120)-RELATED"/>
    <property type="match status" value="1"/>
</dbReference>
<dbReference type="InterPro" id="IPR050802">
    <property type="entry name" value="EF-GSTs"/>
</dbReference>
<dbReference type="Pfam" id="PF00069">
    <property type="entry name" value="Pkinase"/>
    <property type="match status" value="1"/>
</dbReference>
<evidence type="ECO:0000313" key="7">
    <source>
        <dbReference type="RefSeq" id="XP_030979957.1"/>
    </source>
</evidence>
<dbReference type="SMART" id="SM00220">
    <property type="entry name" value="S_TKc"/>
    <property type="match status" value="1"/>
</dbReference>
<dbReference type="GO" id="GO:0005737">
    <property type="term" value="C:cytoplasm"/>
    <property type="evidence" value="ECO:0007669"/>
    <property type="project" value="TreeGrafter"/>
</dbReference>
<dbReference type="GO" id="GO:0005524">
    <property type="term" value="F:ATP binding"/>
    <property type="evidence" value="ECO:0007669"/>
    <property type="project" value="UniProtKB-UniRule"/>
</dbReference>
<sequence length="697" mass="78839">MAPFATTYSWPNDPRVARVHVLGKLGGLEIESAPNFQMGVTNKSEEFLAKFPLGKIPALETADGFCVAESAAMAYYAAAAGNIADQLLGADAKTKAKIMEWAFFADNELIANTMPVFVMCVIKLYPADENRYKSSVANIERALGKLEATLSKGNGKYLVGDKITYADLMVFAPLFFASSSLLDAEMRKSAPTVITYLENLAAIPEIKETFGELKFVEQRTWSRETPQDPLEPRVPSSHKNNCFVRSYQDLKFRGKKVRDGLKRETKVLCEHLKPSQAALYRVPTFKCPNFQDDGSLFEEENHRNFARGDFYPVELGKILKGTSYQTLIKLGWGDSSTAWMAFDLRSETFVALKICTRLSPESDRLEDCQRRMSIHANPKHPGYPFINHTRPVEPIRRPGGATSTPSSDVIPNDERHACLVQKLMWRYWATVCSSACWRNHRLRRGTKQLLLGLDYLHGECGLVHGNVCEANVGYRVPLDETVIRETLGLIRTPPSRTTTARPHVKTVTARDCTDFKLYRSTPFDEDKLGNTTNFSKVLLGSFGQSRVAYEVWDPEGTPKSMYMAPEVLLGLEVAFAADVWNLGLMLWKLWRREYLINGSPDCDGDDPLLHWDPMSHIASIVSTIGPPPMDMLERGRFSERYFTPEGIPRMECTGQKHEPTLKNDSFEDLVWSMVRWRPEDRKTPKQLLDHPWLNEEL</sequence>
<dbReference type="PROSITE" id="PS50404">
    <property type="entry name" value="GST_NTER"/>
    <property type="match status" value="1"/>
</dbReference>
<evidence type="ECO:0000259" key="4">
    <source>
        <dbReference type="PROSITE" id="PS50404"/>
    </source>
</evidence>
<evidence type="ECO:0000256" key="1">
    <source>
        <dbReference type="ARBA" id="ARBA00007409"/>
    </source>
</evidence>
<keyword evidence="2" id="KW-0547">Nucleotide-binding</keyword>
<dbReference type="InterPro" id="IPR011009">
    <property type="entry name" value="Kinase-like_dom_sf"/>
</dbReference>
<reference evidence="7" key="3">
    <citation type="submission" date="2025-08" db="UniProtKB">
        <authorList>
            <consortium name="RefSeq"/>
        </authorList>
    </citation>
    <scope>IDENTIFICATION</scope>
    <source>
        <strain evidence="7">NI907</strain>
    </source>
</reference>
<dbReference type="InterPro" id="IPR004046">
    <property type="entry name" value="GST_C"/>
</dbReference>
<proteinExistence type="inferred from homology"/>
<dbReference type="PROSITE" id="PS50011">
    <property type="entry name" value="PROTEIN_KINASE_DOM"/>
    <property type="match status" value="1"/>
</dbReference>
<evidence type="ECO:0000313" key="6">
    <source>
        <dbReference type="Proteomes" id="UP000515153"/>
    </source>
</evidence>
<dbReference type="InterPro" id="IPR000719">
    <property type="entry name" value="Prot_kinase_dom"/>
</dbReference>